<organism evidence="2 3">
    <name type="scientific">Actinomadura alba</name>
    <dbReference type="NCBI Taxonomy" id="406431"/>
    <lineage>
        <taxon>Bacteria</taxon>
        <taxon>Bacillati</taxon>
        <taxon>Actinomycetota</taxon>
        <taxon>Actinomycetes</taxon>
        <taxon>Streptosporangiales</taxon>
        <taxon>Thermomonosporaceae</taxon>
        <taxon>Actinomadura</taxon>
    </lineage>
</organism>
<dbReference type="SUPFAM" id="SSF53335">
    <property type="entry name" value="S-adenosyl-L-methionine-dependent methyltransferases"/>
    <property type="match status" value="1"/>
</dbReference>
<dbReference type="InterPro" id="IPR029063">
    <property type="entry name" value="SAM-dependent_MTases_sf"/>
</dbReference>
<protein>
    <submittedName>
        <fullName evidence="2">Methyltransferase domain-containing protein</fullName>
    </submittedName>
</protein>
<dbReference type="EMBL" id="JABVEC010000068">
    <property type="protein sequence ID" value="MBC6471313.1"/>
    <property type="molecule type" value="Genomic_DNA"/>
</dbReference>
<comment type="caution">
    <text evidence="2">The sequence shown here is derived from an EMBL/GenBank/DDBJ whole genome shotgun (WGS) entry which is preliminary data.</text>
</comment>
<evidence type="ECO:0000259" key="1">
    <source>
        <dbReference type="Pfam" id="PF08241"/>
    </source>
</evidence>
<dbReference type="InterPro" id="IPR013216">
    <property type="entry name" value="Methyltransf_11"/>
</dbReference>
<proteinExistence type="predicted"/>
<accession>A0ABR7M3Z7</accession>
<keyword evidence="3" id="KW-1185">Reference proteome</keyword>
<name>A0ABR7M3Z7_9ACTN</name>
<sequence length="257" mass="27432">MSTNEIQDVQAVDAHALISLLDAVDAFPGAAELRARSYQLLQLAAGARVVDVGCGTGRAAAEMTDQGARAVGVDISEQMVTVARERWSGPDFRTAAAYELPFGDGELAGYRADKVYHELDDPARALTQARRVLSPGGRIVLLGQDWDTFVIDSADPALTRTIVHARADTIPGPHAARRYRNLLLDTGFTDVTLEAHTGVFTDQMMLPMLSGLADAARAGGAITGEQAEAWTAEQAERGQDGRLFLAIPMFLAAGTRP</sequence>
<dbReference type="GO" id="GO:0008168">
    <property type="term" value="F:methyltransferase activity"/>
    <property type="evidence" value="ECO:0007669"/>
    <property type="project" value="UniProtKB-KW"/>
</dbReference>
<keyword evidence="2" id="KW-0808">Transferase</keyword>
<reference evidence="2 3" key="1">
    <citation type="submission" date="2020-06" db="EMBL/GenBank/DDBJ databases">
        <title>Actinomadura xiongansis sp. nov., isolated from soil of Baiyangdian.</title>
        <authorList>
            <person name="Zhang X."/>
        </authorList>
    </citation>
    <scope>NUCLEOTIDE SEQUENCE [LARGE SCALE GENOMIC DNA]</scope>
    <source>
        <strain evidence="2 3">HBUM206468</strain>
    </source>
</reference>
<dbReference type="Pfam" id="PF08241">
    <property type="entry name" value="Methyltransf_11"/>
    <property type="match status" value="1"/>
</dbReference>
<keyword evidence="2" id="KW-0489">Methyltransferase</keyword>
<evidence type="ECO:0000313" key="2">
    <source>
        <dbReference type="EMBL" id="MBC6471313.1"/>
    </source>
</evidence>
<dbReference type="Gene3D" id="3.40.50.150">
    <property type="entry name" value="Vaccinia Virus protein VP39"/>
    <property type="match status" value="1"/>
</dbReference>
<dbReference type="GO" id="GO:0032259">
    <property type="term" value="P:methylation"/>
    <property type="evidence" value="ECO:0007669"/>
    <property type="project" value="UniProtKB-KW"/>
</dbReference>
<gene>
    <name evidence="2" type="ORF">HKK74_38390</name>
</gene>
<evidence type="ECO:0000313" key="3">
    <source>
        <dbReference type="Proteomes" id="UP000805614"/>
    </source>
</evidence>
<dbReference type="CDD" id="cd02440">
    <property type="entry name" value="AdoMet_MTases"/>
    <property type="match status" value="1"/>
</dbReference>
<dbReference type="RefSeq" id="WP_187248352.1">
    <property type="nucleotide sequence ID" value="NZ_BAAAOK010000025.1"/>
</dbReference>
<dbReference type="PANTHER" id="PTHR43591">
    <property type="entry name" value="METHYLTRANSFERASE"/>
    <property type="match status" value="1"/>
</dbReference>
<dbReference type="PANTHER" id="PTHR43591:SF110">
    <property type="entry name" value="RHODANESE DOMAIN-CONTAINING PROTEIN"/>
    <property type="match status" value="1"/>
</dbReference>
<feature type="domain" description="Methyltransferase type 11" evidence="1">
    <location>
        <begin position="50"/>
        <end position="141"/>
    </location>
</feature>
<dbReference type="Proteomes" id="UP000805614">
    <property type="component" value="Unassembled WGS sequence"/>
</dbReference>